<name>X6LGU0_RETFI</name>
<organism evidence="2 3">
    <name type="scientific">Reticulomyxa filosa</name>
    <dbReference type="NCBI Taxonomy" id="46433"/>
    <lineage>
        <taxon>Eukaryota</taxon>
        <taxon>Sar</taxon>
        <taxon>Rhizaria</taxon>
        <taxon>Retaria</taxon>
        <taxon>Foraminifera</taxon>
        <taxon>Monothalamids</taxon>
        <taxon>Reticulomyxidae</taxon>
        <taxon>Reticulomyxa</taxon>
    </lineage>
</organism>
<feature type="transmembrane region" description="Helical" evidence="1">
    <location>
        <begin position="28"/>
        <end position="51"/>
    </location>
</feature>
<keyword evidence="1" id="KW-1133">Transmembrane helix</keyword>
<dbReference type="EMBL" id="ASPP01040016">
    <property type="protein sequence ID" value="ETO00804.1"/>
    <property type="molecule type" value="Genomic_DNA"/>
</dbReference>
<protein>
    <submittedName>
        <fullName evidence="2">Uncharacterized protein</fullName>
    </submittedName>
</protein>
<keyword evidence="1" id="KW-0812">Transmembrane</keyword>
<evidence type="ECO:0000313" key="3">
    <source>
        <dbReference type="Proteomes" id="UP000023152"/>
    </source>
</evidence>
<dbReference type="Proteomes" id="UP000023152">
    <property type="component" value="Unassembled WGS sequence"/>
</dbReference>
<comment type="caution">
    <text evidence="2">The sequence shown here is derived from an EMBL/GenBank/DDBJ whole genome shotgun (WGS) entry which is preliminary data.</text>
</comment>
<evidence type="ECO:0000256" key="1">
    <source>
        <dbReference type="SAM" id="Phobius"/>
    </source>
</evidence>
<keyword evidence="3" id="KW-1185">Reference proteome</keyword>
<reference evidence="2 3" key="1">
    <citation type="journal article" date="2013" name="Curr. Biol.">
        <title>The Genome of the Foraminiferan Reticulomyxa filosa.</title>
        <authorList>
            <person name="Glockner G."/>
            <person name="Hulsmann N."/>
            <person name="Schleicher M."/>
            <person name="Noegel A.A."/>
            <person name="Eichinger L."/>
            <person name="Gallinger C."/>
            <person name="Pawlowski J."/>
            <person name="Sierra R."/>
            <person name="Euteneuer U."/>
            <person name="Pillet L."/>
            <person name="Moustafa A."/>
            <person name="Platzer M."/>
            <person name="Groth M."/>
            <person name="Szafranski K."/>
            <person name="Schliwa M."/>
        </authorList>
    </citation>
    <scope>NUCLEOTIDE SEQUENCE [LARGE SCALE GENOMIC DNA]</scope>
</reference>
<gene>
    <name evidence="2" type="ORF">RFI_36636</name>
</gene>
<accession>X6LGU0</accession>
<proteinExistence type="predicted"/>
<feature type="non-terminal residue" evidence="2">
    <location>
        <position position="1"/>
    </location>
</feature>
<sequence length="191" mass="22985">KTSNFSSTGKSNWSFITKRYEPFTDRILIRYFIFVFIPIIFGNSHRFVNYTKIQMHQIFNQSSAAMTIHRQFLDFCVGTTIFFYLFLFFYKFDWVHNNINRIVPCENGLLDRNNVIIYYEDHIFFFVFNFFHFLDQYSRCCCCDNVDVDIVFILSYILTSLFLDLGCCQTTKASLQKKKKDCPQLNWDIFF</sequence>
<keyword evidence="1" id="KW-0472">Membrane</keyword>
<evidence type="ECO:0000313" key="2">
    <source>
        <dbReference type="EMBL" id="ETO00804.1"/>
    </source>
</evidence>
<feature type="transmembrane region" description="Helical" evidence="1">
    <location>
        <begin position="72"/>
        <end position="90"/>
    </location>
</feature>
<dbReference type="AlphaFoldDB" id="X6LGU0"/>